<dbReference type="InterPro" id="IPR011993">
    <property type="entry name" value="PH-like_dom_sf"/>
</dbReference>
<dbReference type="GO" id="GO:0008047">
    <property type="term" value="F:enzyme activator activity"/>
    <property type="evidence" value="ECO:0007669"/>
    <property type="project" value="InterPro"/>
</dbReference>
<dbReference type="eggNOG" id="KOG2868">
    <property type="taxonomic scope" value="Eukaryota"/>
</dbReference>
<evidence type="ECO:0000256" key="2">
    <source>
        <dbReference type="ARBA" id="ARBA00008778"/>
    </source>
</evidence>
<feature type="region of interest" description="Disordered" evidence="5">
    <location>
        <begin position="174"/>
        <end position="200"/>
    </location>
</feature>
<dbReference type="Pfam" id="PF06058">
    <property type="entry name" value="DCP1"/>
    <property type="match status" value="1"/>
</dbReference>
<evidence type="ECO:0000256" key="5">
    <source>
        <dbReference type="SAM" id="MobiDB-lite"/>
    </source>
</evidence>
<comment type="similarity">
    <text evidence="2">Belongs to the DCP1 family.</text>
</comment>
<dbReference type="GO" id="GO:0000932">
    <property type="term" value="C:P-body"/>
    <property type="evidence" value="ECO:0007669"/>
    <property type="project" value="TreeGrafter"/>
</dbReference>
<protein>
    <submittedName>
        <fullName evidence="6">Putative Dcp1-like decapping family</fullName>
    </submittedName>
</protein>
<keyword evidence="3" id="KW-0963">Cytoplasm</keyword>
<reference evidence="6" key="1">
    <citation type="submission" date="2017-04" db="EMBL/GenBank/DDBJ databases">
        <title>Population genomics of picophytoplankton unveils novel chromosome hypervariability.</title>
        <authorList>
            <consortium name="DOE Joint Genome Institute"/>
            <person name="Blanc-Mathieu R."/>
            <person name="Krasovec M."/>
            <person name="Hebrard M."/>
            <person name="Yau S."/>
            <person name="Desgranges E."/>
            <person name="Martin J."/>
            <person name="Schackwitz W."/>
            <person name="Kuo A."/>
            <person name="Salin G."/>
            <person name="Donnadieu C."/>
            <person name="Desdevises Y."/>
            <person name="Sanchez-Ferandin S."/>
            <person name="Moreau H."/>
            <person name="Rivals E."/>
            <person name="Grigoriev I.V."/>
            <person name="Grimsley N."/>
            <person name="Eyre-Walker A."/>
            <person name="Piganeau G."/>
        </authorList>
    </citation>
    <scope>NUCLEOTIDE SEQUENCE [LARGE SCALE GENOMIC DNA]</scope>
    <source>
        <strain evidence="6">RCC 1115</strain>
    </source>
</reference>
<comment type="subcellular location">
    <subcellularLocation>
        <location evidence="1">Cytoplasm</location>
    </subcellularLocation>
</comment>
<evidence type="ECO:0000256" key="1">
    <source>
        <dbReference type="ARBA" id="ARBA00004496"/>
    </source>
</evidence>
<dbReference type="GO" id="GO:0003729">
    <property type="term" value="F:mRNA binding"/>
    <property type="evidence" value="ECO:0007669"/>
    <property type="project" value="TreeGrafter"/>
</dbReference>
<dbReference type="GO" id="GO:0006397">
    <property type="term" value="P:mRNA processing"/>
    <property type="evidence" value="ECO:0007669"/>
    <property type="project" value="UniProtKB-KW"/>
</dbReference>
<dbReference type="GO" id="GO:0000290">
    <property type="term" value="P:deadenylation-dependent decapping of nuclear-transcribed mRNA"/>
    <property type="evidence" value="ECO:0007669"/>
    <property type="project" value="InterPro"/>
</dbReference>
<dbReference type="PANTHER" id="PTHR16290">
    <property type="entry name" value="TRANSCRIPTION FACTOR SMIF DECAPPING ENZYME DCP1"/>
    <property type="match status" value="1"/>
</dbReference>
<evidence type="ECO:0000313" key="6">
    <source>
        <dbReference type="EMBL" id="OUS46568.1"/>
    </source>
</evidence>
<dbReference type="InterPro" id="IPR010334">
    <property type="entry name" value="Dcp1"/>
</dbReference>
<dbReference type="Gene3D" id="2.30.29.30">
    <property type="entry name" value="Pleckstrin-homology domain (PH domain)/Phosphotyrosine-binding domain (PTB)"/>
    <property type="match status" value="1"/>
</dbReference>
<dbReference type="GO" id="GO:0031087">
    <property type="term" value="P:deadenylation-independent decapping of nuclear-transcribed mRNA"/>
    <property type="evidence" value="ECO:0007669"/>
    <property type="project" value="TreeGrafter"/>
</dbReference>
<accession>A0A1Y5IAF7</accession>
<dbReference type="SUPFAM" id="SSF50729">
    <property type="entry name" value="PH domain-like"/>
    <property type="match status" value="1"/>
</dbReference>
<gene>
    <name evidence="6" type="ORF">BE221DRAFT_192065</name>
</gene>
<keyword evidence="4" id="KW-0507">mRNA processing</keyword>
<evidence type="ECO:0000256" key="4">
    <source>
        <dbReference type="ARBA" id="ARBA00022664"/>
    </source>
</evidence>
<evidence type="ECO:0000256" key="3">
    <source>
        <dbReference type="ARBA" id="ARBA00022490"/>
    </source>
</evidence>
<dbReference type="Proteomes" id="UP000195557">
    <property type="component" value="Unassembled WGS sequence"/>
</dbReference>
<proteinExistence type="inferred from homology"/>
<name>A0A1Y5IAF7_OSTTA</name>
<dbReference type="EMBL" id="KZ155783">
    <property type="protein sequence ID" value="OUS46568.1"/>
    <property type="molecule type" value="Genomic_DNA"/>
</dbReference>
<dbReference type="PANTHER" id="PTHR16290:SF0">
    <property type="entry name" value="DECAPPING PROTEIN 1, ISOFORM A"/>
    <property type="match status" value="1"/>
</dbReference>
<dbReference type="CDD" id="cd09804">
    <property type="entry name" value="Dcp1"/>
    <property type="match status" value="1"/>
</dbReference>
<dbReference type="AlphaFoldDB" id="A0A1Y5IAF7"/>
<organism evidence="6">
    <name type="scientific">Ostreococcus tauri</name>
    <name type="common">Marine green alga</name>
    <dbReference type="NCBI Taxonomy" id="70448"/>
    <lineage>
        <taxon>Eukaryota</taxon>
        <taxon>Viridiplantae</taxon>
        <taxon>Chlorophyta</taxon>
        <taxon>Mamiellophyceae</taxon>
        <taxon>Mamiellales</taxon>
        <taxon>Bathycoccaceae</taxon>
        <taxon>Ostreococcus</taxon>
    </lineage>
</organism>
<sequence length="261" mass="28043">MPPRTVKPREAETRASAPVDAHAEMNLTVLRASDASIESIVAQSKHCVLYGFDVNSRSWVRKSVEGALFVVRRSSAPRDAFVVLNRAGSENFTREIGGEAFELERSPPYLMYRVGREVHGIWFHDESECETMCEAFERVMSGSSVGSVSAGGSIDERATSDSLSALFASASVSGGENPKRDAKASVVNGSNGTTVPRVLQPPRKVMGTSTEAPRATRSKSASVATTAMAVVKPAAVRAALLELIEDDTFIDRITKAIARHS</sequence>